<proteinExistence type="predicted"/>
<reference evidence="1" key="1">
    <citation type="submission" date="2023-02" db="EMBL/GenBank/DDBJ databases">
        <title>Georgenia sp.10Sc9-8, isolated from a soil sample collected from the Taklamakan desert.</title>
        <authorList>
            <person name="Liu S."/>
        </authorList>
    </citation>
    <scope>NUCLEOTIDE SEQUENCE</scope>
    <source>
        <strain evidence="1">10Sc9-8</strain>
    </source>
</reference>
<sequence>GGDADDVVSYGRRNDTALVGDWNGDGVDSLGVRRPSAPTAPRTIGSGTHVVGTDVAPGTYRAPGGSSCYWERLSGFSGELDDVLANGFADRLPIVTIRSS</sequence>
<evidence type="ECO:0000313" key="2">
    <source>
        <dbReference type="Proteomes" id="UP001165561"/>
    </source>
</evidence>
<dbReference type="EMBL" id="JARACI010000090">
    <property type="protein sequence ID" value="MDD9204918.1"/>
    <property type="molecule type" value="Genomic_DNA"/>
</dbReference>
<gene>
    <name evidence="1" type="ORF">PU560_00395</name>
</gene>
<organism evidence="1 2">
    <name type="scientific">Georgenia halotolerans</name>
    <dbReference type="NCBI Taxonomy" id="3028317"/>
    <lineage>
        <taxon>Bacteria</taxon>
        <taxon>Bacillati</taxon>
        <taxon>Actinomycetota</taxon>
        <taxon>Actinomycetes</taxon>
        <taxon>Micrococcales</taxon>
        <taxon>Bogoriellaceae</taxon>
        <taxon>Georgenia</taxon>
    </lineage>
</organism>
<protein>
    <submittedName>
        <fullName evidence="1">Uncharacterized protein</fullName>
    </submittedName>
</protein>
<feature type="non-terminal residue" evidence="1">
    <location>
        <position position="1"/>
    </location>
</feature>
<dbReference type="Proteomes" id="UP001165561">
    <property type="component" value="Unassembled WGS sequence"/>
</dbReference>
<evidence type="ECO:0000313" key="1">
    <source>
        <dbReference type="EMBL" id="MDD9204918.1"/>
    </source>
</evidence>
<comment type="caution">
    <text evidence="1">The sequence shown here is derived from an EMBL/GenBank/DDBJ whole genome shotgun (WGS) entry which is preliminary data.</text>
</comment>
<feature type="non-terminal residue" evidence="1">
    <location>
        <position position="100"/>
    </location>
</feature>
<accession>A0ABT5TS88</accession>
<name>A0ABT5TS88_9MICO</name>
<keyword evidence="2" id="KW-1185">Reference proteome</keyword>